<gene>
    <name evidence="3 5" type="primary">yacG</name>
    <name evidence="5" type="ORF">IAB19_10520</name>
</gene>
<feature type="binding site" evidence="3">
    <location>
        <position position="43"/>
    </location>
    <ligand>
        <name>Zn(2+)</name>
        <dbReference type="ChEBI" id="CHEBI:29105"/>
    </ligand>
</feature>
<accession>A0A9D9DET6</accession>
<dbReference type="PANTHER" id="PTHR36150">
    <property type="entry name" value="DNA GYRASE INHIBITOR YACG"/>
    <property type="match status" value="1"/>
</dbReference>
<evidence type="ECO:0000256" key="4">
    <source>
        <dbReference type="SAM" id="MobiDB-lite"/>
    </source>
</evidence>
<evidence type="ECO:0000256" key="1">
    <source>
        <dbReference type="ARBA" id="ARBA00022723"/>
    </source>
</evidence>
<comment type="function">
    <text evidence="3">Inhibits all the catalytic activities of DNA gyrase by preventing its interaction with DNA. Acts by binding directly to the C-terminal domain of GyrB, which probably disrupts DNA binding by the gyrase.</text>
</comment>
<dbReference type="Gene3D" id="3.30.50.10">
    <property type="entry name" value="Erythroid Transcription Factor GATA-1, subunit A"/>
    <property type="match status" value="1"/>
</dbReference>
<proteinExistence type="inferred from homology"/>
<dbReference type="Pfam" id="PF03884">
    <property type="entry name" value="YacG"/>
    <property type="match status" value="1"/>
</dbReference>
<feature type="binding site" evidence="3">
    <location>
        <position position="23"/>
    </location>
    <ligand>
        <name>Zn(2+)</name>
        <dbReference type="ChEBI" id="CHEBI:29105"/>
    </ligand>
</feature>
<dbReference type="GO" id="GO:0008657">
    <property type="term" value="F:DNA topoisomerase type II (double strand cut, ATP-hydrolyzing) inhibitor activity"/>
    <property type="evidence" value="ECO:0007669"/>
    <property type="project" value="UniProtKB-UniRule"/>
</dbReference>
<comment type="cofactor">
    <cofactor evidence="3">
        <name>Zn(2+)</name>
        <dbReference type="ChEBI" id="CHEBI:29105"/>
    </cofactor>
    <text evidence="3">Binds 1 zinc ion.</text>
</comment>
<organism evidence="5 6">
    <name type="scientific">Candidatus Avisuccinivibrio stercorigallinarum</name>
    <dbReference type="NCBI Taxonomy" id="2840704"/>
    <lineage>
        <taxon>Bacteria</taxon>
        <taxon>Pseudomonadati</taxon>
        <taxon>Pseudomonadota</taxon>
        <taxon>Gammaproteobacteria</taxon>
        <taxon>Aeromonadales</taxon>
        <taxon>Succinivibrionaceae</taxon>
        <taxon>Succinivibrionaceae incertae sedis</taxon>
        <taxon>Candidatus Avisuccinivibrio</taxon>
    </lineage>
</organism>
<evidence type="ECO:0000256" key="3">
    <source>
        <dbReference type="HAMAP-Rule" id="MF_00649"/>
    </source>
</evidence>
<protein>
    <recommendedName>
        <fullName evidence="3">DNA gyrase inhibitor YacG</fullName>
    </recommendedName>
</protein>
<dbReference type="InterPro" id="IPR005584">
    <property type="entry name" value="DNA_gyrase_inhibitor_YacG"/>
</dbReference>
<dbReference type="Proteomes" id="UP000823631">
    <property type="component" value="Unassembled WGS sequence"/>
</dbReference>
<keyword evidence="2 3" id="KW-0862">Zinc</keyword>
<comment type="similarity">
    <text evidence="3">Belongs to the DNA gyrase inhibitor YacG family.</text>
</comment>
<dbReference type="PANTHER" id="PTHR36150:SF1">
    <property type="entry name" value="DNA GYRASE INHIBITOR YACG"/>
    <property type="match status" value="1"/>
</dbReference>
<dbReference type="GO" id="GO:0008270">
    <property type="term" value="F:zinc ion binding"/>
    <property type="evidence" value="ECO:0007669"/>
    <property type="project" value="UniProtKB-UniRule"/>
</dbReference>
<evidence type="ECO:0000256" key="2">
    <source>
        <dbReference type="ARBA" id="ARBA00022833"/>
    </source>
</evidence>
<reference evidence="5" key="1">
    <citation type="submission" date="2020-10" db="EMBL/GenBank/DDBJ databases">
        <authorList>
            <person name="Gilroy R."/>
        </authorList>
    </citation>
    <scope>NUCLEOTIDE SEQUENCE</scope>
    <source>
        <strain evidence="5">17213</strain>
    </source>
</reference>
<dbReference type="NCBIfam" id="NF001638">
    <property type="entry name" value="PRK00418.1"/>
    <property type="match status" value="1"/>
</dbReference>
<evidence type="ECO:0000313" key="6">
    <source>
        <dbReference type="Proteomes" id="UP000823631"/>
    </source>
</evidence>
<reference evidence="5" key="2">
    <citation type="journal article" date="2021" name="PeerJ">
        <title>Extensive microbial diversity within the chicken gut microbiome revealed by metagenomics and culture.</title>
        <authorList>
            <person name="Gilroy R."/>
            <person name="Ravi A."/>
            <person name="Getino M."/>
            <person name="Pursley I."/>
            <person name="Horton D.L."/>
            <person name="Alikhan N.F."/>
            <person name="Baker D."/>
            <person name="Gharbi K."/>
            <person name="Hall N."/>
            <person name="Watson M."/>
            <person name="Adriaenssens E.M."/>
            <person name="Foster-Nyarko E."/>
            <person name="Jarju S."/>
            <person name="Secka A."/>
            <person name="Antonio M."/>
            <person name="Oren A."/>
            <person name="Chaudhuri R.R."/>
            <person name="La Ragione R."/>
            <person name="Hildebrand F."/>
            <person name="Pallen M.J."/>
        </authorList>
    </citation>
    <scope>NUCLEOTIDE SEQUENCE</scope>
    <source>
        <strain evidence="5">17213</strain>
    </source>
</reference>
<comment type="caution">
    <text evidence="5">The sequence shown here is derived from an EMBL/GenBank/DDBJ whole genome shotgun (WGS) entry which is preliminary data.</text>
</comment>
<dbReference type="GO" id="GO:0006355">
    <property type="term" value="P:regulation of DNA-templated transcription"/>
    <property type="evidence" value="ECO:0007669"/>
    <property type="project" value="InterPro"/>
</dbReference>
<dbReference type="HAMAP" id="MF_00649">
    <property type="entry name" value="DNA_gyrase_inhibitor_YacG"/>
    <property type="match status" value="1"/>
</dbReference>
<feature type="binding site" evidence="3">
    <location>
        <position position="39"/>
    </location>
    <ligand>
        <name>Zn(2+)</name>
        <dbReference type="ChEBI" id="CHEBI:29105"/>
    </ligand>
</feature>
<keyword evidence="1 3" id="KW-0479">Metal-binding</keyword>
<comment type="subunit">
    <text evidence="3">Interacts with GyrB.</text>
</comment>
<evidence type="ECO:0000313" key="5">
    <source>
        <dbReference type="EMBL" id="MBO8416802.1"/>
    </source>
</evidence>
<feature type="region of interest" description="Disordered" evidence="4">
    <location>
        <begin position="57"/>
        <end position="80"/>
    </location>
</feature>
<name>A0A9D9DET6_9GAMM</name>
<dbReference type="InterPro" id="IPR013088">
    <property type="entry name" value="Znf_NHR/GATA"/>
</dbReference>
<dbReference type="EMBL" id="JADINH010000210">
    <property type="protein sequence ID" value="MBO8416802.1"/>
    <property type="molecule type" value="Genomic_DNA"/>
</dbReference>
<feature type="binding site" evidence="3">
    <location>
        <position position="20"/>
    </location>
    <ligand>
        <name>Zn(2+)</name>
        <dbReference type="ChEBI" id="CHEBI:29105"/>
    </ligand>
</feature>
<dbReference type="AlphaFoldDB" id="A0A9D9DET6"/>
<dbReference type="SUPFAM" id="SSF57716">
    <property type="entry name" value="Glucocorticoid receptor-like (DNA-binding domain)"/>
    <property type="match status" value="1"/>
</dbReference>
<feature type="compositionally biased region" description="Acidic residues" evidence="4">
    <location>
        <begin position="63"/>
        <end position="73"/>
    </location>
</feature>
<sequence length="80" mass="9059">MHQKAHAGAEQEGDILWVNCPQCGKRIPYSTDNPFRPFCSERCKLIDLGAWANEEHKVAGEPVDQDEDADLLDDPNLPRR</sequence>